<evidence type="ECO:0000313" key="1">
    <source>
        <dbReference type="EMBL" id="KAJ1367909.1"/>
    </source>
</evidence>
<dbReference type="EMBL" id="JAHQIW010006039">
    <property type="protein sequence ID" value="KAJ1367909.1"/>
    <property type="molecule type" value="Genomic_DNA"/>
</dbReference>
<gene>
    <name evidence="1" type="ORF">KIN20_028934</name>
</gene>
<proteinExistence type="predicted"/>
<dbReference type="AlphaFoldDB" id="A0AAD5WF30"/>
<name>A0AAD5WF30_PARTN</name>
<protein>
    <submittedName>
        <fullName evidence="1">Uncharacterized protein</fullName>
    </submittedName>
</protein>
<keyword evidence="2" id="KW-1185">Reference proteome</keyword>
<reference evidence="1" key="1">
    <citation type="submission" date="2021-06" db="EMBL/GenBank/DDBJ databases">
        <title>Parelaphostrongylus tenuis whole genome reference sequence.</title>
        <authorList>
            <person name="Garwood T.J."/>
            <person name="Larsen P.A."/>
            <person name="Fountain-Jones N.M."/>
            <person name="Garbe J.R."/>
            <person name="Macchietto M.G."/>
            <person name="Kania S.A."/>
            <person name="Gerhold R.W."/>
            <person name="Richards J.E."/>
            <person name="Wolf T.M."/>
        </authorList>
    </citation>
    <scope>NUCLEOTIDE SEQUENCE</scope>
    <source>
        <strain evidence="1">MNPRO001-30</strain>
        <tissue evidence="1">Meninges</tissue>
    </source>
</reference>
<sequence>MRLAIKEVDEVIFKMAAAFRFIPTDFALGRRRDDSPMDQYQVYMVDVVPSCSSVSRKKYEESTLQCELIGRLGGEVFIETSL</sequence>
<accession>A0AAD5WF30</accession>
<organism evidence="1 2">
    <name type="scientific">Parelaphostrongylus tenuis</name>
    <name type="common">Meningeal worm</name>
    <dbReference type="NCBI Taxonomy" id="148309"/>
    <lineage>
        <taxon>Eukaryota</taxon>
        <taxon>Metazoa</taxon>
        <taxon>Ecdysozoa</taxon>
        <taxon>Nematoda</taxon>
        <taxon>Chromadorea</taxon>
        <taxon>Rhabditida</taxon>
        <taxon>Rhabditina</taxon>
        <taxon>Rhabditomorpha</taxon>
        <taxon>Strongyloidea</taxon>
        <taxon>Metastrongylidae</taxon>
        <taxon>Parelaphostrongylus</taxon>
    </lineage>
</organism>
<comment type="caution">
    <text evidence="1">The sequence shown here is derived from an EMBL/GenBank/DDBJ whole genome shotgun (WGS) entry which is preliminary data.</text>
</comment>
<dbReference type="Proteomes" id="UP001196413">
    <property type="component" value="Unassembled WGS sequence"/>
</dbReference>
<evidence type="ECO:0000313" key="2">
    <source>
        <dbReference type="Proteomes" id="UP001196413"/>
    </source>
</evidence>